<gene>
    <name evidence="2" type="ORF">A3J48_00670</name>
</gene>
<reference evidence="2 3" key="1">
    <citation type="journal article" date="2016" name="Nat. Commun.">
        <title>Thousands of microbial genomes shed light on interconnected biogeochemical processes in an aquifer system.</title>
        <authorList>
            <person name="Anantharaman K."/>
            <person name="Brown C.T."/>
            <person name="Hug L.A."/>
            <person name="Sharon I."/>
            <person name="Castelle C.J."/>
            <person name="Probst A.J."/>
            <person name="Thomas B.C."/>
            <person name="Singh A."/>
            <person name="Wilkins M.J."/>
            <person name="Karaoz U."/>
            <person name="Brodie E.L."/>
            <person name="Williams K.H."/>
            <person name="Hubbard S.S."/>
            <person name="Banfield J.F."/>
        </authorList>
    </citation>
    <scope>NUCLEOTIDE SEQUENCE [LARGE SCALE GENOMIC DNA]</scope>
</reference>
<organism evidence="2 3">
    <name type="scientific">Candidatus Doudnabacteria bacterium RIFCSPHIGHO2_02_FULL_46_11</name>
    <dbReference type="NCBI Taxonomy" id="1817832"/>
    <lineage>
        <taxon>Bacteria</taxon>
        <taxon>Candidatus Doudnaibacteriota</taxon>
    </lineage>
</organism>
<dbReference type="Proteomes" id="UP000176786">
    <property type="component" value="Unassembled WGS sequence"/>
</dbReference>
<name>A0A1F5P555_9BACT</name>
<dbReference type="PANTHER" id="PTHR43845">
    <property type="entry name" value="BLR5969 PROTEIN"/>
    <property type="match status" value="1"/>
</dbReference>
<keyword evidence="1" id="KW-0472">Membrane</keyword>
<dbReference type="PANTHER" id="PTHR43845:SF1">
    <property type="entry name" value="BLR5969 PROTEIN"/>
    <property type="match status" value="1"/>
</dbReference>
<dbReference type="InterPro" id="IPR042099">
    <property type="entry name" value="ANL_N_sf"/>
</dbReference>
<evidence type="ECO:0000313" key="3">
    <source>
        <dbReference type="Proteomes" id="UP000176786"/>
    </source>
</evidence>
<keyword evidence="1" id="KW-0812">Transmembrane</keyword>
<keyword evidence="1" id="KW-1133">Transmembrane helix</keyword>
<dbReference type="EMBL" id="MFES01000029">
    <property type="protein sequence ID" value="OGE84992.1"/>
    <property type="molecule type" value="Genomic_DNA"/>
</dbReference>
<evidence type="ECO:0008006" key="4">
    <source>
        <dbReference type="Google" id="ProtNLM"/>
    </source>
</evidence>
<dbReference type="AlphaFoldDB" id="A0A1F5P555"/>
<evidence type="ECO:0000313" key="2">
    <source>
        <dbReference type="EMBL" id="OGE84992.1"/>
    </source>
</evidence>
<dbReference type="STRING" id="1817832.A3J48_00670"/>
<sequence>MIENLASYQKKPTNIFSSFDIAKIEKQLQSKDEIFWQNLGKKKSWHLFKQMAARVPAYKDFLKKNNIKADSVKKADDLIKLPVTDKKNYIQAYALNERCWDGKVTEASIIAASSGTTGDANYWPRGDTQELRAVLIHELIYRNFFKIDKYKTLCLIGFPMGVYVSGIATLLPTWLISQKNYNLTVVSVGNNKDEFLRLIKTLASGFEQIIMVGHPFFIKDVLETGKSQGLKWSSLWLRMMFCSEGFNEKWRSYLNSVIGKKSDLTSIISTYGSSEFLLMAQETPMAILYKQYLEGRLSANDQKFPSYIFQYNPALNYIEEVNNEFIFTADSGLPLIRFNLHDQGKLLSYRRVSDILDANVTAWSRQAKVAPIWQLPFLNLWGRSDQTVIFYAANIYPEHIKAGLHSSPLLAKLTGKFNMRKAYLKNMDEFLEINIELRRGVKGNSSLAKKIQSNIINQLRRTNFEYLFLCDHLDKDLTPRIKLWPCQHEKYFKPGLKPRYII</sequence>
<dbReference type="SUPFAM" id="SSF56801">
    <property type="entry name" value="Acetyl-CoA synthetase-like"/>
    <property type="match status" value="1"/>
</dbReference>
<accession>A0A1F5P555</accession>
<dbReference type="Gene3D" id="3.40.50.12780">
    <property type="entry name" value="N-terminal domain of ligase-like"/>
    <property type="match status" value="1"/>
</dbReference>
<protein>
    <recommendedName>
        <fullName evidence="4">AMP-dependent synthetase/ligase domain-containing protein</fullName>
    </recommendedName>
</protein>
<comment type="caution">
    <text evidence="2">The sequence shown here is derived from an EMBL/GenBank/DDBJ whole genome shotgun (WGS) entry which is preliminary data.</text>
</comment>
<evidence type="ECO:0000256" key="1">
    <source>
        <dbReference type="SAM" id="Phobius"/>
    </source>
</evidence>
<feature type="transmembrane region" description="Helical" evidence="1">
    <location>
        <begin position="152"/>
        <end position="175"/>
    </location>
</feature>
<proteinExistence type="predicted"/>